<feature type="compositionally biased region" description="Basic residues" evidence="1">
    <location>
        <begin position="145"/>
        <end position="156"/>
    </location>
</feature>
<evidence type="ECO:0000313" key="3">
    <source>
        <dbReference type="EMBL" id="CAE0349775.1"/>
    </source>
</evidence>
<dbReference type="AlphaFoldDB" id="A0A7S3JAB5"/>
<dbReference type="EMBL" id="HBII01020980">
    <property type="protein sequence ID" value="CAE0349772.1"/>
    <property type="molecule type" value="Transcribed_RNA"/>
</dbReference>
<gene>
    <name evidence="2" type="ORF">EHAR0213_LOCUS8685</name>
    <name evidence="3" type="ORF">EHAR0213_LOCUS8688</name>
</gene>
<evidence type="ECO:0000256" key="1">
    <source>
        <dbReference type="SAM" id="MobiDB-lite"/>
    </source>
</evidence>
<organism evidence="2">
    <name type="scientific">Euplotes harpa</name>
    <dbReference type="NCBI Taxonomy" id="151035"/>
    <lineage>
        <taxon>Eukaryota</taxon>
        <taxon>Sar</taxon>
        <taxon>Alveolata</taxon>
        <taxon>Ciliophora</taxon>
        <taxon>Intramacronucleata</taxon>
        <taxon>Spirotrichea</taxon>
        <taxon>Hypotrichia</taxon>
        <taxon>Euplotida</taxon>
        <taxon>Euplotidae</taxon>
        <taxon>Euplotes</taxon>
    </lineage>
</organism>
<evidence type="ECO:0000313" key="2">
    <source>
        <dbReference type="EMBL" id="CAE0349772.1"/>
    </source>
</evidence>
<proteinExistence type="predicted"/>
<dbReference type="EMBL" id="HBII01020991">
    <property type="protein sequence ID" value="CAE0349775.1"/>
    <property type="molecule type" value="Transcribed_RNA"/>
</dbReference>
<feature type="compositionally biased region" description="Acidic residues" evidence="1">
    <location>
        <begin position="47"/>
        <end position="62"/>
    </location>
</feature>
<protein>
    <submittedName>
        <fullName evidence="2">Uncharacterized protein</fullName>
    </submittedName>
</protein>
<feature type="region of interest" description="Disordered" evidence="1">
    <location>
        <begin position="44"/>
        <end position="199"/>
    </location>
</feature>
<name>A0A7S3JAB5_9SPIT</name>
<sequence length="199" mass="21815">MDFLDKNDCVTTLKKINIAVIEKDKHKEFQEEWINCFTNKYNTDLPSSDEEAAPEVSSDSEEETKVAVSKKPVAQGAKKDTKRFAISSSDDEDAKVQPKKQPVKKLAVKDSDSDSDSLPPVKKNLKGASKAIVIGSDSDSDKPKASQKKNPPKSKKVMISSDSDSESDDDKQKKKPAKKSNVKNAAPKKKVKLSSSDSD</sequence>
<reference evidence="2" key="1">
    <citation type="submission" date="2021-01" db="EMBL/GenBank/DDBJ databases">
        <authorList>
            <person name="Corre E."/>
            <person name="Pelletier E."/>
            <person name="Niang G."/>
            <person name="Scheremetjew M."/>
            <person name="Finn R."/>
            <person name="Kale V."/>
            <person name="Holt S."/>
            <person name="Cochrane G."/>
            <person name="Meng A."/>
            <person name="Brown T."/>
            <person name="Cohen L."/>
        </authorList>
    </citation>
    <scope>NUCLEOTIDE SEQUENCE</scope>
    <source>
        <strain evidence="2">FSP1.4</strain>
    </source>
</reference>
<feature type="compositionally biased region" description="Basic residues" evidence="1">
    <location>
        <begin position="173"/>
        <end position="192"/>
    </location>
</feature>
<accession>A0A7S3JAB5</accession>